<dbReference type="EMBL" id="CP017147">
    <property type="protein sequence ID" value="AOO82357.1"/>
    <property type="molecule type" value="Genomic_DNA"/>
</dbReference>
<gene>
    <name evidence="12" type="ORF">BHK69_19630</name>
</gene>
<feature type="transmembrane region" description="Helical" evidence="10">
    <location>
        <begin position="179"/>
        <end position="198"/>
    </location>
</feature>
<name>A0A1D7U4Q1_9HYPH</name>
<keyword evidence="3" id="KW-1003">Cell membrane</keyword>
<sequence>MLIFETILALLLGATILSAVAKRLNIPYPTLLALAGAAVAFLPGAPRLDLPPELILALFVAPVLLDAAYDASLRDLHANWAPILSLVLAAVGLTTVIVALVARAIFPDFPWPAAIALGALLAPPDAVAALAVLKQVDPPHRIRMVLEGESLLNDASALMIYKLAVAAVVAGSFTVTDALPTFALVSFGSVLVGWALVWPVGRLIGLIEDAPSSVIFQFVTTFSIWLLAEHLGLSGVVTIVVYGLTMAWRSGPAMPARLRVPSFAIWETATVVLNVLAFTLIGLQIRPILEPLSDAERLRYLGASLAVLATVIVVRIAWVMTHHMLVEWKNHLFGAPPPTSAMPTPSAKGGLVIGWSGMRGIVTLAAAMALPAGFPYRDFIQLAAFVVVLGTLVIQGITLRPLLILLRLPKDAVVDTELRLARKAALGAAITELERDASPAARRLGIEYGEALNLAQRGHDPLDTPENDLRRRVVAVARDALDGLRNAGTIGDDAYRRVEAELDWLELSSLPAQERQ</sequence>
<keyword evidence="2" id="KW-0813">Transport</keyword>
<dbReference type="GO" id="GO:0005886">
    <property type="term" value="C:plasma membrane"/>
    <property type="evidence" value="ECO:0007669"/>
    <property type="project" value="UniProtKB-SubCell"/>
</dbReference>
<evidence type="ECO:0000256" key="3">
    <source>
        <dbReference type="ARBA" id="ARBA00022475"/>
    </source>
</evidence>
<dbReference type="GO" id="GO:0051453">
    <property type="term" value="P:regulation of intracellular pH"/>
    <property type="evidence" value="ECO:0007669"/>
    <property type="project" value="TreeGrafter"/>
</dbReference>
<evidence type="ECO:0000313" key="12">
    <source>
        <dbReference type="EMBL" id="AOO82357.1"/>
    </source>
</evidence>
<keyword evidence="6" id="KW-0915">Sodium</keyword>
<keyword evidence="13" id="KW-1185">Reference proteome</keyword>
<dbReference type="PANTHER" id="PTHR10110:SF86">
    <property type="entry name" value="SODIUM_HYDROGEN EXCHANGER 7"/>
    <property type="match status" value="1"/>
</dbReference>
<feature type="transmembrane region" description="Helical" evidence="10">
    <location>
        <begin position="352"/>
        <end position="373"/>
    </location>
</feature>
<evidence type="ECO:0000256" key="4">
    <source>
        <dbReference type="ARBA" id="ARBA00022692"/>
    </source>
</evidence>
<feature type="transmembrane region" description="Helical" evidence="10">
    <location>
        <begin position="379"/>
        <end position="399"/>
    </location>
</feature>
<evidence type="ECO:0000256" key="8">
    <source>
        <dbReference type="ARBA" id="ARBA00023136"/>
    </source>
</evidence>
<feature type="transmembrane region" description="Helical" evidence="10">
    <location>
        <begin position="54"/>
        <end position="71"/>
    </location>
</feature>
<dbReference type="Pfam" id="PF00999">
    <property type="entry name" value="Na_H_Exchanger"/>
    <property type="match status" value="1"/>
</dbReference>
<keyword evidence="4 10" id="KW-0812">Transmembrane</keyword>
<evidence type="ECO:0000256" key="5">
    <source>
        <dbReference type="ARBA" id="ARBA00022989"/>
    </source>
</evidence>
<comment type="subcellular location">
    <subcellularLocation>
        <location evidence="1">Cell membrane</location>
        <topology evidence="1">Multi-pass membrane protein</topology>
    </subcellularLocation>
</comment>
<keyword evidence="5 10" id="KW-1133">Transmembrane helix</keyword>
<feature type="transmembrane region" description="Helical" evidence="10">
    <location>
        <begin position="111"/>
        <end position="133"/>
    </location>
</feature>
<dbReference type="STRING" id="1526658.BHK69_19630"/>
<dbReference type="Gene3D" id="6.10.140.1330">
    <property type="match status" value="1"/>
</dbReference>
<evidence type="ECO:0000256" key="2">
    <source>
        <dbReference type="ARBA" id="ARBA00022448"/>
    </source>
</evidence>
<dbReference type="RefSeq" id="WP_069691566.1">
    <property type="nucleotide sequence ID" value="NZ_CP017147.1"/>
</dbReference>
<dbReference type="GO" id="GO:0015386">
    <property type="term" value="F:potassium:proton antiporter activity"/>
    <property type="evidence" value="ECO:0007669"/>
    <property type="project" value="TreeGrafter"/>
</dbReference>
<dbReference type="OrthoDB" id="9809206at2"/>
<dbReference type="KEGG" id="bvv:BHK69_19630"/>
<dbReference type="PANTHER" id="PTHR10110">
    <property type="entry name" value="SODIUM/HYDROGEN EXCHANGER"/>
    <property type="match status" value="1"/>
</dbReference>
<dbReference type="InterPro" id="IPR006153">
    <property type="entry name" value="Cation/H_exchanger_TM"/>
</dbReference>
<evidence type="ECO:0000313" key="13">
    <source>
        <dbReference type="Proteomes" id="UP000094969"/>
    </source>
</evidence>
<feature type="transmembrane region" description="Helical" evidence="10">
    <location>
        <begin position="154"/>
        <end position="173"/>
    </location>
</feature>
<proteinExistence type="predicted"/>
<dbReference type="AlphaFoldDB" id="A0A1D7U4Q1"/>
<feature type="domain" description="Cation/H+ exchanger transmembrane" evidence="11">
    <location>
        <begin position="14"/>
        <end position="404"/>
    </location>
</feature>
<evidence type="ECO:0000256" key="7">
    <source>
        <dbReference type="ARBA" id="ARBA00023065"/>
    </source>
</evidence>
<organism evidence="12 13">
    <name type="scientific">Bosea vaviloviae</name>
    <dbReference type="NCBI Taxonomy" id="1526658"/>
    <lineage>
        <taxon>Bacteria</taxon>
        <taxon>Pseudomonadati</taxon>
        <taxon>Pseudomonadota</taxon>
        <taxon>Alphaproteobacteria</taxon>
        <taxon>Hyphomicrobiales</taxon>
        <taxon>Boseaceae</taxon>
        <taxon>Bosea</taxon>
    </lineage>
</organism>
<evidence type="ECO:0000256" key="10">
    <source>
        <dbReference type="SAM" id="Phobius"/>
    </source>
</evidence>
<dbReference type="Proteomes" id="UP000094969">
    <property type="component" value="Chromosome"/>
</dbReference>
<accession>A0A1D7U4Q1</accession>
<feature type="transmembrane region" description="Helical" evidence="10">
    <location>
        <begin position="263"/>
        <end position="285"/>
    </location>
</feature>
<feature type="transmembrane region" description="Helical" evidence="10">
    <location>
        <begin position="83"/>
        <end position="105"/>
    </location>
</feature>
<keyword evidence="8 10" id="KW-0472">Membrane</keyword>
<evidence type="ECO:0000259" key="11">
    <source>
        <dbReference type="Pfam" id="PF00999"/>
    </source>
</evidence>
<evidence type="ECO:0000256" key="1">
    <source>
        <dbReference type="ARBA" id="ARBA00004651"/>
    </source>
</evidence>
<keyword evidence="7" id="KW-0406">Ion transport</keyword>
<dbReference type="GO" id="GO:0098719">
    <property type="term" value="P:sodium ion import across plasma membrane"/>
    <property type="evidence" value="ECO:0007669"/>
    <property type="project" value="TreeGrafter"/>
</dbReference>
<feature type="transmembrane region" description="Helical" evidence="10">
    <location>
        <begin position="300"/>
        <end position="320"/>
    </location>
</feature>
<evidence type="ECO:0000256" key="9">
    <source>
        <dbReference type="ARBA" id="ARBA00023201"/>
    </source>
</evidence>
<dbReference type="InterPro" id="IPR018422">
    <property type="entry name" value="Cation/H_exchanger_CPA1"/>
</dbReference>
<protein>
    <submittedName>
        <fullName evidence="12">Sodium:proton antiporter</fullName>
    </submittedName>
</protein>
<evidence type="ECO:0000256" key="6">
    <source>
        <dbReference type="ARBA" id="ARBA00023053"/>
    </source>
</evidence>
<dbReference type="GO" id="GO:0015385">
    <property type="term" value="F:sodium:proton antiporter activity"/>
    <property type="evidence" value="ECO:0007669"/>
    <property type="project" value="InterPro"/>
</dbReference>
<reference evidence="12 13" key="1">
    <citation type="journal article" date="2015" name="Antonie Van Leeuwenhoek">
        <title>Bosea vaviloviae sp. nov., a new species of slow-growing rhizobia isolated from nodules of the relict species Vavilovia formosa (Stev.) Fed.</title>
        <authorList>
            <person name="Safronova V.I."/>
            <person name="Kuznetsova I.G."/>
            <person name="Sazanova A.L."/>
            <person name="Kimeklis A.K."/>
            <person name="Belimov A.A."/>
            <person name="Andronov E.E."/>
            <person name="Pinaev A.G."/>
            <person name="Chizhevskaya E.P."/>
            <person name="Pukhaev A.R."/>
            <person name="Popov K.P."/>
            <person name="Willems A."/>
            <person name="Tikhonovich I.A."/>
        </authorList>
    </citation>
    <scope>NUCLEOTIDE SEQUENCE [LARGE SCALE GENOMIC DNA]</scope>
    <source>
        <strain evidence="12 13">Vaf18</strain>
    </source>
</reference>
<feature type="transmembrane region" description="Helical" evidence="10">
    <location>
        <begin position="233"/>
        <end position="251"/>
    </location>
</feature>
<keyword evidence="9" id="KW-0739">Sodium transport</keyword>